<accession>D7GXS7</accession>
<dbReference type="EMBL" id="KQ971954">
    <property type="protein sequence ID" value="EFA13561.1"/>
    <property type="molecule type" value="Genomic_DNA"/>
</dbReference>
<organism evidence="1 2">
    <name type="scientific">Tribolium castaneum</name>
    <name type="common">Red flour beetle</name>
    <dbReference type="NCBI Taxonomy" id="7070"/>
    <lineage>
        <taxon>Eukaryota</taxon>
        <taxon>Metazoa</taxon>
        <taxon>Ecdysozoa</taxon>
        <taxon>Arthropoda</taxon>
        <taxon>Hexapoda</taxon>
        <taxon>Insecta</taxon>
        <taxon>Pterygota</taxon>
        <taxon>Neoptera</taxon>
        <taxon>Endopterygota</taxon>
        <taxon>Coleoptera</taxon>
        <taxon>Polyphaga</taxon>
        <taxon>Cucujiformia</taxon>
        <taxon>Tenebrionidae</taxon>
        <taxon>Tenebrionidae incertae sedis</taxon>
        <taxon>Tribolium</taxon>
    </lineage>
</organism>
<protein>
    <submittedName>
        <fullName evidence="1">Uncharacterized protein</fullName>
    </submittedName>
</protein>
<gene>
    <name evidence="1" type="primary">GLEAN_12982</name>
    <name evidence="1" type="ORF">TcasGA2_TC012982</name>
</gene>
<keyword evidence="2" id="KW-1185">Reference proteome</keyword>
<evidence type="ECO:0000313" key="2">
    <source>
        <dbReference type="Proteomes" id="UP000007266"/>
    </source>
</evidence>
<reference evidence="1 2" key="1">
    <citation type="journal article" date="2008" name="Nature">
        <title>The genome of the model beetle and pest Tribolium castaneum.</title>
        <authorList>
            <consortium name="Tribolium Genome Sequencing Consortium"/>
            <person name="Richards S."/>
            <person name="Gibbs R.A."/>
            <person name="Weinstock G.M."/>
            <person name="Brown S.J."/>
            <person name="Denell R."/>
            <person name="Beeman R.W."/>
            <person name="Gibbs R."/>
            <person name="Beeman R.W."/>
            <person name="Brown S.J."/>
            <person name="Bucher G."/>
            <person name="Friedrich M."/>
            <person name="Grimmelikhuijzen C.J."/>
            <person name="Klingler M."/>
            <person name="Lorenzen M."/>
            <person name="Richards S."/>
            <person name="Roth S."/>
            <person name="Schroder R."/>
            <person name="Tautz D."/>
            <person name="Zdobnov E.M."/>
            <person name="Muzny D."/>
            <person name="Gibbs R.A."/>
            <person name="Weinstock G.M."/>
            <person name="Attaway T."/>
            <person name="Bell S."/>
            <person name="Buhay C.J."/>
            <person name="Chandrabose M.N."/>
            <person name="Chavez D."/>
            <person name="Clerk-Blankenburg K.P."/>
            <person name="Cree A."/>
            <person name="Dao M."/>
            <person name="Davis C."/>
            <person name="Chacko J."/>
            <person name="Dinh H."/>
            <person name="Dugan-Rocha S."/>
            <person name="Fowler G."/>
            <person name="Garner T.T."/>
            <person name="Garnes J."/>
            <person name="Gnirke A."/>
            <person name="Hawes A."/>
            <person name="Hernandez J."/>
            <person name="Hines S."/>
            <person name="Holder M."/>
            <person name="Hume J."/>
            <person name="Jhangiani S.N."/>
            <person name="Joshi V."/>
            <person name="Khan Z.M."/>
            <person name="Jackson L."/>
            <person name="Kovar C."/>
            <person name="Kowis A."/>
            <person name="Lee S."/>
            <person name="Lewis L.R."/>
            <person name="Margolis J."/>
            <person name="Morgan M."/>
            <person name="Nazareth L.V."/>
            <person name="Nguyen N."/>
            <person name="Okwuonu G."/>
            <person name="Parker D."/>
            <person name="Richards S."/>
            <person name="Ruiz S.J."/>
            <person name="Santibanez J."/>
            <person name="Savard J."/>
            <person name="Scherer S.E."/>
            <person name="Schneider B."/>
            <person name="Sodergren E."/>
            <person name="Tautz D."/>
            <person name="Vattahil S."/>
            <person name="Villasana D."/>
            <person name="White C.S."/>
            <person name="Wright R."/>
            <person name="Park Y."/>
            <person name="Beeman R.W."/>
            <person name="Lord J."/>
            <person name="Oppert B."/>
            <person name="Lorenzen M."/>
            <person name="Brown S."/>
            <person name="Wang L."/>
            <person name="Savard J."/>
            <person name="Tautz D."/>
            <person name="Richards S."/>
            <person name="Weinstock G."/>
            <person name="Gibbs R.A."/>
            <person name="Liu Y."/>
            <person name="Worley K."/>
            <person name="Weinstock G."/>
            <person name="Elsik C.G."/>
            <person name="Reese J.T."/>
            <person name="Elhaik E."/>
            <person name="Landan G."/>
            <person name="Graur D."/>
            <person name="Arensburger P."/>
            <person name="Atkinson P."/>
            <person name="Beeman R.W."/>
            <person name="Beidler J."/>
            <person name="Brown S.J."/>
            <person name="Demuth J.P."/>
            <person name="Drury D.W."/>
            <person name="Du Y.Z."/>
            <person name="Fujiwara H."/>
            <person name="Lorenzen M."/>
            <person name="Maselli V."/>
            <person name="Osanai M."/>
            <person name="Park Y."/>
            <person name="Robertson H.M."/>
            <person name="Tu Z."/>
            <person name="Wang J.J."/>
            <person name="Wang S."/>
            <person name="Richards S."/>
            <person name="Song H."/>
            <person name="Zhang L."/>
            <person name="Sodergren E."/>
            <person name="Werner D."/>
            <person name="Stanke M."/>
            <person name="Morgenstern B."/>
            <person name="Solovyev V."/>
            <person name="Kosarev P."/>
            <person name="Brown G."/>
            <person name="Chen H.C."/>
            <person name="Ermolaeva O."/>
            <person name="Hlavina W."/>
            <person name="Kapustin Y."/>
            <person name="Kiryutin B."/>
            <person name="Kitts P."/>
            <person name="Maglott D."/>
            <person name="Pruitt K."/>
            <person name="Sapojnikov V."/>
            <person name="Souvorov A."/>
            <person name="Mackey A.J."/>
            <person name="Waterhouse R.M."/>
            <person name="Wyder S."/>
            <person name="Zdobnov E.M."/>
            <person name="Zdobnov E.M."/>
            <person name="Wyder S."/>
            <person name="Kriventseva E.V."/>
            <person name="Kadowaki T."/>
            <person name="Bork P."/>
            <person name="Aranda M."/>
            <person name="Bao R."/>
            <person name="Beermann A."/>
            <person name="Berns N."/>
            <person name="Bolognesi R."/>
            <person name="Bonneton F."/>
            <person name="Bopp D."/>
            <person name="Brown S.J."/>
            <person name="Bucher G."/>
            <person name="Butts T."/>
            <person name="Chaumot A."/>
            <person name="Denell R.E."/>
            <person name="Ferrier D.E."/>
            <person name="Friedrich M."/>
            <person name="Gordon C.M."/>
            <person name="Jindra M."/>
            <person name="Klingler M."/>
            <person name="Lan Q."/>
            <person name="Lattorff H.M."/>
            <person name="Laudet V."/>
            <person name="von Levetsow C."/>
            <person name="Liu Z."/>
            <person name="Lutz R."/>
            <person name="Lynch J.A."/>
            <person name="da Fonseca R.N."/>
            <person name="Posnien N."/>
            <person name="Reuter R."/>
            <person name="Roth S."/>
            <person name="Savard J."/>
            <person name="Schinko J.B."/>
            <person name="Schmitt C."/>
            <person name="Schoppmeier M."/>
            <person name="Schroder R."/>
            <person name="Shippy T.D."/>
            <person name="Simonnet F."/>
            <person name="Marques-Souza H."/>
            <person name="Tautz D."/>
            <person name="Tomoyasu Y."/>
            <person name="Trauner J."/>
            <person name="Van der Zee M."/>
            <person name="Vervoort M."/>
            <person name="Wittkopp N."/>
            <person name="Wimmer E.A."/>
            <person name="Yang X."/>
            <person name="Jones A.K."/>
            <person name="Sattelle D.B."/>
            <person name="Ebert P.R."/>
            <person name="Nelson D."/>
            <person name="Scott J.G."/>
            <person name="Beeman R.W."/>
            <person name="Muthukrishnan S."/>
            <person name="Kramer K.J."/>
            <person name="Arakane Y."/>
            <person name="Beeman R.W."/>
            <person name="Zhu Q."/>
            <person name="Hogenkamp D."/>
            <person name="Dixit R."/>
            <person name="Oppert B."/>
            <person name="Jiang H."/>
            <person name="Zou Z."/>
            <person name="Marshall J."/>
            <person name="Elpidina E."/>
            <person name="Vinokurov K."/>
            <person name="Oppert C."/>
            <person name="Zou Z."/>
            <person name="Evans J."/>
            <person name="Lu Z."/>
            <person name="Zhao P."/>
            <person name="Sumathipala N."/>
            <person name="Altincicek B."/>
            <person name="Vilcinskas A."/>
            <person name="Williams M."/>
            <person name="Hultmark D."/>
            <person name="Hetru C."/>
            <person name="Jiang H."/>
            <person name="Grimmelikhuijzen C.J."/>
            <person name="Hauser F."/>
            <person name="Cazzamali G."/>
            <person name="Williamson M."/>
            <person name="Park Y."/>
            <person name="Li B."/>
            <person name="Tanaka Y."/>
            <person name="Predel R."/>
            <person name="Neupert S."/>
            <person name="Schachtner J."/>
            <person name="Verleyen P."/>
            <person name="Raible F."/>
            <person name="Bork P."/>
            <person name="Friedrich M."/>
            <person name="Walden K.K."/>
            <person name="Robertson H.M."/>
            <person name="Angeli S."/>
            <person name="Foret S."/>
            <person name="Bucher G."/>
            <person name="Schuetz S."/>
            <person name="Maleszka R."/>
            <person name="Wimmer E.A."/>
            <person name="Beeman R.W."/>
            <person name="Lorenzen M."/>
            <person name="Tomoyasu Y."/>
            <person name="Miller S.C."/>
            <person name="Grossmann D."/>
            <person name="Bucher G."/>
        </authorList>
    </citation>
    <scope>NUCLEOTIDE SEQUENCE [LARGE SCALE GENOMIC DNA]</scope>
    <source>
        <strain evidence="1 2">Georgia GA2</strain>
    </source>
</reference>
<sequence>MNISVLDLKWDEKKHKSIPQKRRRQSDSDGNDQEQVTLNDFLFRNKIVEDIHDLGGEILVLGDLVEREQGSLILKERIDSIKSLMSRFLTNDVVDILHNGTKRQRKEEQGETQKYNDNSPVCSNCKKKMKEEVDKAQIVKTKDYDSFLTISKKKWRDDVFVRVRQAVGNPLQAKSGDLALFVNDDEVSTNYTETDIQS</sequence>
<dbReference type="Proteomes" id="UP000007266">
    <property type="component" value="Unassembled WGS sequence"/>
</dbReference>
<reference evidence="1 2" key="2">
    <citation type="journal article" date="2010" name="Nucleic Acids Res.">
        <title>BeetleBase in 2010: revisions to provide comprehensive genomic information for Tribolium castaneum.</title>
        <authorList>
            <person name="Kim H.S."/>
            <person name="Murphy T."/>
            <person name="Xia J."/>
            <person name="Caragea D."/>
            <person name="Park Y."/>
            <person name="Beeman R.W."/>
            <person name="Lorenzen M.D."/>
            <person name="Butcher S."/>
            <person name="Manak J.R."/>
            <person name="Brown S.J."/>
        </authorList>
    </citation>
    <scope>NUCLEOTIDE SEQUENCE [LARGE SCALE GENOMIC DNA]</scope>
    <source>
        <strain evidence="1 2">Georgia GA2</strain>
    </source>
</reference>
<dbReference type="HOGENOM" id="CLU_1379762_0_0_1"/>
<dbReference type="InParanoid" id="D7GXS7"/>
<name>D7GXS7_TRICA</name>
<dbReference type="AlphaFoldDB" id="D7GXS7"/>
<proteinExistence type="predicted"/>
<evidence type="ECO:0000313" key="1">
    <source>
        <dbReference type="EMBL" id="EFA13561.1"/>
    </source>
</evidence>